<organism evidence="2 3">
    <name type="scientific">Candidatus Ornithobacterium hominis</name>
    <dbReference type="NCBI Taxonomy" id="2497989"/>
    <lineage>
        <taxon>Bacteria</taxon>
        <taxon>Pseudomonadati</taxon>
        <taxon>Bacteroidota</taxon>
        <taxon>Flavobacteriia</taxon>
        <taxon>Flavobacteriales</taxon>
        <taxon>Weeksellaceae</taxon>
        <taxon>Ornithobacterium</taxon>
    </lineage>
</organism>
<sequence>MKHLNKMNLSKFKMTPKQKLRVQKGLVCAAVIGIFLLSEEALAQDGGGSLGVAASEIKKYKAGAKLLINAVAGVVGLIGGIRIFNKWQNGDQDVTKEIIGWVGAVIFILLVPTVLDSMFGA</sequence>
<keyword evidence="1" id="KW-1133">Transmembrane helix</keyword>
<dbReference type="AlphaFoldDB" id="A0A383U2P9"/>
<dbReference type="Proteomes" id="UP000262142">
    <property type="component" value="Unassembled WGS sequence"/>
</dbReference>
<evidence type="ECO:0000313" key="3">
    <source>
        <dbReference type="Proteomes" id="UP000262142"/>
    </source>
</evidence>
<gene>
    <name evidence="2" type="ORF">SAMEA104719789_01661</name>
</gene>
<dbReference type="Pfam" id="PF13572">
    <property type="entry name" value="DUF4134"/>
    <property type="match status" value="1"/>
</dbReference>
<keyword evidence="1" id="KW-0812">Transmembrane</keyword>
<dbReference type="InterPro" id="IPR025408">
    <property type="entry name" value="DUF4134"/>
</dbReference>
<feature type="transmembrane region" description="Helical" evidence="1">
    <location>
        <begin position="67"/>
        <end position="85"/>
    </location>
</feature>
<accession>A0A383U2P9</accession>
<evidence type="ECO:0000256" key="1">
    <source>
        <dbReference type="SAM" id="Phobius"/>
    </source>
</evidence>
<keyword evidence="1" id="KW-0472">Membrane</keyword>
<evidence type="ECO:0000313" key="2">
    <source>
        <dbReference type="EMBL" id="SZD74202.1"/>
    </source>
</evidence>
<proteinExistence type="predicted"/>
<keyword evidence="3" id="KW-1185">Reference proteome</keyword>
<feature type="transmembrane region" description="Helical" evidence="1">
    <location>
        <begin position="97"/>
        <end position="115"/>
    </location>
</feature>
<reference evidence="2 3" key="1">
    <citation type="submission" date="2018-09" db="EMBL/GenBank/DDBJ databases">
        <authorList>
            <consortium name="Pathogen Informatics"/>
        </authorList>
    </citation>
    <scope>NUCLEOTIDE SEQUENCE [LARGE SCALE GENOMIC DNA]</scope>
    <source>
        <strain evidence="2 3">OH-22767</strain>
    </source>
</reference>
<dbReference type="EMBL" id="UNSC01000008">
    <property type="protein sequence ID" value="SZD74202.1"/>
    <property type="molecule type" value="Genomic_DNA"/>
</dbReference>
<name>A0A383U2P9_9FLAO</name>
<protein>
    <submittedName>
        <fullName evidence="2">Type IV secretory pathway, VirB4 components</fullName>
    </submittedName>
</protein>